<sequence length="375" mass="43489">MDKILLIVASNDREYIDGFSSYIRTSEIGKEFSITFFTDQQLINEYLQKNAAANVLLIDETWMSVEVNTSINIQVLCESNKGLENCNYKYHFKYQPINDLLMAVKKGYIETYNIVPENKNSQAHKTKVISVFSPAGGSGKSVFSINLIKQLTMMDEEVFYLNLETIYPFQFYIQSDDLTNQFSKLLYYIKTNPAFLQNQLDDYLSYHPVLHCDYINPSSQMNDTLDLQLNDIKTYIQLIKETKKYNAIIIDCSSSLHERMIGALQQSDYIMNILIDDIQCILKMKQLIQESNELSGVGLSEILSSKNIYIMNKYTNECKNNLDEHGFYIHAYLPYIPQWKSVKHIDQLLTQDVFNEKVIQAYKQWTGYLGGKLDD</sequence>
<evidence type="ECO:0000259" key="1">
    <source>
        <dbReference type="Pfam" id="PF13614"/>
    </source>
</evidence>
<dbReference type="SUPFAM" id="SSF52540">
    <property type="entry name" value="P-loop containing nucleoside triphosphate hydrolases"/>
    <property type="match status" value="1"/>
</dbReference>
<comment type="caution">
    <text evidence="2">The sequence shown here is derived from an EMBL/GenBank/DDBJ whole genome shotgun (WGS) entry which is preliminary data.</text>
</comment>
<dbReference type="OrthoDB" id="3035369at2"/>
<dbReference type="Pfam" id="PF13614">
    <property type="entry name" value="AAA_31"/>
    <property type="match status" value="1"/>
</dbReference>
<dbReference type="EMBL" id="SIJB01000007">
    <property type="protein sequence ID" value="NBI27857.1"/>
    <property type="molecule type" value="Genomic_DNA"/>
</dbReference>
<dbReference type="Gene3D" id="3.40.50.10850">
    <property type="entry name" value="Ntrc-like two-domain protein"/>
    <property type="match status" value="1"/>
</dbReference>
<accession>A0A6N9PY09</accession>
<evidence type="ECO:0000313" key="3">
    <source>
        <dbReference type="Proteomes" id="UP000448943"/>
    </source>
</evidence>
<proteinExistence type="predicted"/>
<feature type="domain" description="AAA" evidence="1">
    <location>
        <begin position="126"/>
        <end position="273"/>
    </location>
</feature>
<dbReference type="AlphaFoldDB" id="A0A6N9PY09"/>
<evidence type="ECO:0000313" key="2">
    <source>
        <dbReference type="EMBL" id="NBI27857.1"/>
    </source>
</evidence>
<name>A0A6N9PY09_9BACL</name>
<dbReference type="RefSeq" id="WP_160644223.1">
    <property type="nucleotide sequence ID" value="NZ_SIJB01000007.1"/>
</dbReference>
<dbReference type="InterPro" id="IPR027417">
    <property type="entry name" value="P-loop_NTPase"/>
</dbReference>
<dbReference type="Gene3D" id="3.40.50.300">
    <property type="entry name" value="P-loop containing nucleotide triphosphate hydrolases"/>
    <property type="match status" value="1"/>
</dbReference>
<gene>
    <name evidence="2" type="ORF">ERL59_02635</name>
</gene>
<organism evidence="2 3">
    <name type="scientific">Chengkuizengella marina</name>
    <dbReference type="NCBI Taxonomy" id="2507566"/>
    <lineage>
        <taxon>Bacteria</taxon>
        <taxon>Bacillati</taxon>
        <taxon>Bacillota</taxon>
        <taxon>Bacilli</taxon>
        <taxon>Bacillales</taxon>
        <taxon>Paenibacillaceae</taxon>
        <taxon>Chengkuizengella</taxon>
    </lineage>
</organism>
<keyword evidence="3" id="KW-1185">Reference proteome</keyword>
<protein>
    <submittedName>
        <fullName evidence="2">ParA family protein</fullName>
    </submittedName>
</protein>
<dbReference type="Proteomes" id="UP000448943">
    <property type="component" value="Unassembled WGS sequence"/>
</dbReference>
<reference evidence="2 3" key="1">
    <citation type="submission" date="2019-01" db="EMBL/GenBank/DDBJ databases">
        <title>Chengkuizengella sp. nov., isolated from deep-sea sediment of East Pacific Ocean.</title>
        <authorList>
            <person name="Yang J."/>
            <person name="Lai Q."/>
            <person name="Shao Z."/>
        </authorList>
    </citation>
    <scope>NUCLEOTIDE SEQUENCE [LARGE SCALE GENOMIC DNA]</scope>
    <source>
        <strain evidence="2 3">YPA3-1-1</strain>
    </source>
</reference>
<dbReference type="InterPro" id="IPR025669">
    <property type="entry name" value="AAA_dom"/>
</dbReference>